<proteinExistence type="inferred from homology"/>
<dbReference type="SUPFAM" id="SSF52540">
    <property type="entry name" value="P-loop containing nucleoside triphosphate hydrolases"/>
    <property type="match status" value="1"/>
</dbReference>
<comment type="catalytic activity">
    <reaction evidence="1 10">
        <text>AMP + ATP = 2 ADP</text>
        <dbReference type="Rhea" id="RHEA:12973"/>
        <dbReference type="ChEBI" id="CHEBI:30616"/>
        <dbReference type="ChEBI" id="CHEBI:456215"/>
        <dbReference type="ChEBI" id="CHEBI:456216"/>
        <dbReference type="EC" id="2.7.4.3"/>
    </reaction>
</comment>
<comment type="caution">
    <text evidence="11">The sequence shown here is derived from an EMBL/GenBank/DDBJ whole genome shotgun (WGS) entry which is preliminary data.</text>
</comment>
<comment type="function">
    <text evidence="10">Broad-specificity nucleoside monophosphate (NMP) kinase that catalyzes the reversible transfer of the terminal phosphate group between nucleoside triphosphates and monophosphates. Has also ATPase activity. Involved in the late cytoplasmic maturation steps of the 40S ribosomal particles, specifically 18S rRNA maturation. While NMP activity is not required for ribosome maturation, ATPase activity is. Associates transiently with small ribosomal subunit protein uS11. ATP hydrolysis breaks the interaction with uS11. May temporarily remove uS11 from the ribosome to enable a conformational change of the ribosomal RNA that is needed for the final maturation step of the small ribosomal subunit. Its NMP activity may have a role in nuclear energy homeostasis.</text>
</comment>
<comment type="similarity">
    <text evidence="10">Belongs to the adenylate kinase family. AK6 subfamily.</text>
</comment>
<dbReference type="PANTHER" id="PTHR12595:SF0">
    <property type="entry name" value="ADENYLATE KINASE ISOENZYME 6"/>
    <property type="match status" value="1"/>
</dbReference>
<dbReference type="Gene3D" id="3.40.50.300">
    <property type="entry name" value="P-loop containing nucleotide triphosphate hydrolases"/>
    <property type="match status" value="1"/>
</dbReference>
<keyword evidence="6 10" id="KW-0547">Nucleotide-binding</keyword>
<keyword evidence="4 10" id="KW-0698">rRNA processing</keyword>
<evidence type="ECO:0000256" key="8">
    <source>
        <dbReference type="ARBA" id="ARBA00022840"/>
    </source>
</evidence>
<evidence type="ECO:0000256" key="3">
    <source>
        <dbReference type="ARBA" id="ARBA00022517"/>
    </source>
</evidence>
<dbReference type="GO" id="GO:0004017">
    <property type="term" value="F:AMP kinase activity"/>
    <property type="evidence" value="ECO:0007669"/>
    <property type="project" value="UniProtKB-UniRule"/>
</dbReference>
<keyword evidence="12" id="KW-1185">Reference proteome</keyword>
<dbReference type="FunFam" id="3.40.50.300:FF:000372">
    <property type="entry name" value="Adenylate kinase isoenzyme 6 homolog"/>
    <property type="match status" value="1"/>
</dbReference>
<reference evidence="11" key="1">
    <citation type="journal article" date="2021" name="New Phytol.">
        <title>Evolutionary innovations through gain and loss of genes in the ectomycorrhizal Boletales.</title>
        <authorList>
            <person name="Wu G."/>
            <person name="Miyauchi S."/>
            <person name="Morin E."/>
            <person name="Kuo A."/>
            <person name="Drula E."/>
            <person name="Varga T."/>
            <person name="Kohler A."/>
            <person name="Feng B."/>
            <person name="Cao Y."/>
            <person name="Lipzen A."/>
            <person name="Daum C."/>
            <person name="Hundley H."/>
            <person name="Pangilinan J."/>
            <person name="Johnson J."/>
            <person name="Barry K."/>
            <person name="LaButti K."/>
            <person name="Ng V."/>
            <person name="Ahrendt S."/>
            <person name="Min B."/>
            <person name="Choi I.G."/>
            <person name="Park H."/>
            <person name="Plett J.M."/>
            <person name="Magnuson J."/>
            <person name="Spatafora J.W."/>
            <person name="Nagy L.G."/>
            <person name="Henrissat B."/>
            <person name="Grigoriev I.V."/>
            <person name="Yang Z.L."/>
            <person name="Xu J."/>
            <person name="Martin F.M."/>
        </authorList>
    </citation>
    <scope>NUCLEOTIDE SEQUENCE</scope>
    <source>
        <strain evidence="11">KKN 215</strain>
    </source>
</reference>
<dbReference type="AlphaFoldDB" id="A0A8K0UN14"/>
<dbReference type="GO" id="GO:0006364">
    <property type="term" value="P:rRNA processing"/>
    <property type="evidence" value="ECO:0007669"/>
    <property type="project" value="UniProtKB-KW"/>
</dbReference>
<dbReference type="InterPro" id="IPR027417">
    <property type="entry name" value="P-loop_NTPase"/>
</dbReference>
<dbReference type="GO" id="GO:0005737">
    <property type="term" value="C:cytoplasm"/>
    <property type="evidence" value="ECO:0007669"/>
    <property type="project" value="UniProtKB-SubCell"/>
</dbReference>
<dbReference type="HAMAP" id="MF_00039">
    <property type="entry name" value="Adenylate_kinase_AK6"/>
    <property type="match status" value="1"/>
</dbReference>
<dbReference type="Proteomes" id="UP000813824">
    <property type="component" value="Unassembled WGS sequence"/>
</dbReference>
<evidence type="ECO:0000256" key="4">
    <source>
        <dbReference type="ARBA" id="ARBA00022552"/>
    </source>
</evidence>
<evidence type="ECO:0000256" key="9">
    <source>
        <dbReference type="ARBA" id="ARBA00023242"/>
    </source>
</evidence>
<feature type="region of interest" description="NMPbind" evidence="10">
    <location>
        <begin position="39"/>
        <end position="62"/>
    </location>
</feature>
<dbReference type="GO" id="GO:0005524">
    <property type="term" value="F:ATP binding"/>
    <property type="evidence" value="ECO:0007669"/>
    <property type="project" value="UniProtKB-KW"/>
</dbReference>
<dbReference type="Pfam" id="PF13238">
    <property type="entry name" value="AAA_18"/>
    <property type="match status" value="1"/>
</dbReference>
<keyword evidence="8 10" id="KW-0067">ATP-binding</keyword>
<organism evidence="11 12">
    <name type="scientific">Cristinia sonorae</name>
    <dbReference type="NCBI Taxonomy" id="1940300"/>
    <lineage>
        <taxon>Eukaryota</taxon>
        <taxon>Fungi</taxon>
        <taxon>Dikarya</taxon>
        <taxon>Basidiomycota</taxon>
        <taxon>Agaricomycotina</taxon>
        <taxon>Agaricomycetes</taxon>
        <taxon>Agaricomycetidae</taxon>
        <taxon>Agaricales</taxon>
        <taxon>Pleurotineae</taxon>
        <taxon>Stephanosporaceae</taxon>
        <taxon>Cristinia</taxon>
    </lineage>
</organism>
<keyword evidence="3 10" id="KW-0690">Ribosome biogenesis</keyword>
<feature type="binding site" evidence="10">
    <location>
        <position position="22"/>
    </location>
    <ligand>
        <name>ATP</name>
        <dbReference type="ChEBI" id="CHEBI:30616"/>
    </ligand>
</feature>
<feature type="binding site" evidence="10">
    <location>
        <position position="115"/>
    </location>
    <ligand>
        <name>ATP</name>
        <dbReference type="ChEBI" id="CHEBI:30616"/>
    </ligand>
</feature>
<feature type="binding site" evidence="10">
    <location>
        <position position="17"/>
    </location>
    <ligand>
        <name>ATP</name>
        <dbReference type="ChEBI" id="CHEBI:30616"/>
    </ligand>
</feature>
<protein>
    <recommendedName>
        <fullName evidence="10">Adenylate kinase isoenzyme 6 homolog</fullName>
        <shortName evidence="10">AK6</shortName>
        <ecNumber evidence="10">2.7.4.3</ecNumber>
    </recommendedName>
    <alternativeName>
        <fullName evidence="10">Dual activity adenylate kinase/ATPase</fullName>
        <shortName evidence="10">AK/ATPase</shortName>
    </alternativeName>
</protein>
<dbReference type="EC" id="2.7.4.3" evidence="10"/>
<feature type="region of interest" description="LID" evidence="10">
    <location>
        <begin position="114"/>
        <end position="124"/>
    </location>
</feature>
<evidence type="ECO:0000256" key="7">
    <source>
        <dbReference type="ARBA" id="ARBA00022777"/>
    </source>
</evidence>
<evidence type="ECO:0000256" key="5">
    <source>
        <dbReference type="ARBA" id="ARBA00022679"/>
    </source>
</evidence>
<sequence>MSTQTKGPVIIITGTPGTGKTTHAQLLAEESPVPLKHINVGQWAKERDLYESYDEEWQSHTVDEDRLLDELEPLVAEGGLILDWHTCELFPERWADLVVVLRCDHTQLWERLEKRGYALKKIQENNEAEIMEVVLDEARSSYPADIVVELKSEGTDDLESNVARIVQWIHAWLKDREKISG</sequence>
<feature type="binding site" evidence="10">
    <location>
        <position position="21"/>
    </location>
    <ligand>
        <name>ATP</name>
        <dbReference type="ChEBI" id="CHEBI:30616"/>
    </ligand>
</feature>
<evidence type="ECO:0000256" key="10">
    <source>
        <dbReference type="HAMAP-Rule" id="MF_03173"/>
    </source>
</evidence>
<keyword evidence="5 10" id="KW-0808">Transferase</keyword>
<comment type="catalytic activity">
    <reaction evidence="10">
        <text>ATP + H2O = ADP + phosphate + H(+)</text>
        <dbReference type="Rhea" id="RHEA:13065"/>
        <dbReference type="ChEBI" id="CHEBI:15377"/>
        <dbReference type="ChEBI" id="CHEBI:15378"/>
        <dbReference type="ChEBI" id="CHEBI:30616"/>
        <dbReference type="ChEBI" id="CHEBI:43474"/>
        <dbReference type="ChEBI" id="CHEBI:456216"/>
    </reaction>
</comment>
<dbReference type="EMBL" id="JAEVFJ010000015">
    <property type="protein sequence ID" value="KAH8100621.1"/>
    <property type="molecule type" value="Genomic_DNA"/>
</dbReference>
<comment type="caution">
    <text evidence="10">Lacks conserved residue(s) required for the propagation of feature annotation.</text>
</comment>
<keyword evidence="2 10" id="KW-0963">Cytoplasm</keyword>
<evidence type="ECO:0000256" key="2">
    <source>
        <dbReference type="ARBA" id="ARBA00022490"/>
    </source>
</evidence>
<gene>
    <name evidence="11" type="ORF">BXZ70DRAFT_164737</name>
</gene>
<dbReference type="PANTHER" id="PTHR12595">
    <property type="entry name" value="POS9-ACTIVATING FACTOR FAP7-RELATED"/>
    <property type="match status" value="1"/>
</dbReference>
<feature type="binding site" evidence="10">
    <location>
        <position position="19"/>
    </location>
    <ligand>
        <name>ATP</name>
        <dbReference type="ChEBI" id="CHEBI:30616"/>
    </ligand>
</feature>
<evidence type="ECO:0000313" key="12">
    <source>
        <dbReference type="Proteomes" id="UP000813824"/>
    </source>
</evidence>
<keyword evidence="7 10" id="KW-0418">Kinase</keyword>
<dbReference type="InterPro" id="IPR020618">
    <property type="entry name" value="Adenyl_kinase_AK6"/>
</dbReference>
<dbReference type="OrthoDB" id="10251185at2759"/>
<evidence type="ECO:0000256" key="1">
    <source>
        <dbReference type="ARBA" id="ARBA00000582"/>
    </source>
</evidence>
<evidence type="ECO:0000256" key="6">
    <source>
        <dbReference type="ARBA" id="ARBA00022741"/>
    </source>
</evidence>
<comment type="subunit">
    <text evidence="10">Interacts with small ribosomal subunit protein uS11. Not a structural component of 43S pre-ribosomes, but transiently interacts with them by binding to uS11.</text>
</comment>
<keyword evidence="9 10" id="KW-0539">Nucleus</keyword>
<evidence type="ECO:0000313" key="11">
    <source>
        <dbReference type="EMBL" id="KAH8100621.1"/>
    </source>
</evidence>
<feature type="binding site" evidence="10">
    <location>
        <position position="20"/>
    </location>
    <ligand>
        <name>ATP</name>
        <dbReference type="ChEBI" id="CHEBI:30616"/>
    </ligand>
</feature>
<dbReference type="GO" id="GO:0005634">
    <property type="term" value="C:nucleus"/>
    <property type="evidence" value="ECO:0007669"/>
    <property type="project" value="UniProtKB-SubCell"/>
</dbReference>
<comment type="subcellular location">
    <subcellularLocation>
        <location evidence="10">Cytoplasm</location>
    </subcellularLocation>
    <subcellularLocation>
        <location evidence="10">Nucleus</location>
    </subcellularLocation>
</comment>
<accession>A0A8K0UN14</accession>
<dbReference type="GO" id="GO:0016887">
    <property type="term" value="F:ATP hydrolysis activity"/>
    <property type="evidence" value="ECO:0007669"/>
    <property type="project" value="UniProtKB-UniRule"/>
</dbReference>
<name>A0A8K0UN14_9AGAR</name>
<dbReference type="GO" id="GO:0042274">
    <property type="term" value="P:ribosomal small subunit biogenesis"/>
    <property type="evidence" value="ECO:0007669"/>
    <property type="project" value="UniProtKB-UniRule"/>
</dbReference>